<gene>
    <name evidence="17" type="primary">cdd</name>
    <name evidence="17" type="ORF">K8V82_10945</name>
</gene>
<feature type="active site" description="Proton donor" evidence="12">
    <location>
        <position position="64"/>
    </location>
</feature>
<dbReference type="InterPro" id="IPR006262">
    <property type="entry name" value="Cyt_deam_tetra"/>
</dbReference>
<evidence type="ECO:0000259" key="16">
    <source>
        <dbReference type="PROSITE" id="PS51747"/>
    </source>
</evidence>
<dbReference type="Pfam" id="PF00383">
    <property type="entry name" value="dCMP_cyt_deam_1"/>
    <property type="match status" value="1"/>
</dbReference>
<dbReference type="InterPro" id="IPR050202">
    <property type="entry name" value="Cyt/Deoxycyt_deaminase"/>
</dbReference>
<comment type="cofactor">
    <cofactor evidence="1 14 15">
        <name>Zn(2+)</name>
        <dbReference type="ChEBI" id="CHEBI:29105"/>
    </cofactor>
</comment>
<comment type="catalytic activity">
    <reaction evidence="11 15">
        <text>cytidine + H2O + H(+) = uridine + NH4(+)</text>
        <dbReference type="Rhea" id="RHEA:16069"/>
        <dbReference type="ChEBI" id="CHEBI:15377"/>
        <dbReference type="ChEBI" id="CHEBI:15378"/>
        <dbReference type="ChEBI" id="CHEBI:16704"/>
        <dbReference type="ChEBI" id="CHEBI:17562"/>
        <dbReference type="ChEBI" id="CHEBI:28938"/>
        <dbReference type="EC" id="3.5.4.5"/>
    </reaction>
</comment>
<evidence type="ECO:0000256" key="11">
    <source>
        <dbReference type="ARBA" id="ARBA00049558"/>
    </source>
</evidence>
<feature type="binding site" evidence="14">
    <location>
        <position position="102"/>
    </location>
    <ligand>
        <name>Zn(2+)</name>
        <dbReference type="ChEBI" id="CHEBI:29105"/>
        <note>catalytic</note>
    </ligand>
</feature>
<dbReference type="GO" id="GO:0055086">
    <property type="term" value="P:nucleobase-containing small molecule metabolic process"/>
    <property type="evidence" value="ECO:0007669"/>
    <property type="project" value="UniProtKB-ARBA"/>
</dbReference>
<dbReference type="EC" id="3.5.4.5" evidence="4 15"/>
<dbReference type="GO" id="GO:0005829">
    <property type="term" value="C:cytosol"/>
    <property type="evidence" value="ECO:0007669"/>
    <property type="project" value="TreeGrafter"/>
</dbReference>
<protein>
    <recommendedName>
        <fullName evidence="5 15">Cytidine deaminase</fullName>
        <ecNumber evidence="4 15">3.5.4.5</ecNumber>
    </recommendedName>
    <alternativeName>
        <fullName evidence="9 15">Cytidine aminohydrolase</fullName>
    </alternativeName>
</protein>
<evidence type="ECO:0000256" key="15">
    <source>
        <dbReference type="RuleBase" id="RU364006"/>
    </source>
</evidence>
<keyword evidence="6 14" id="KW-0479">Metal-binding</keyword>
<dbReference type="Proteomes" id="UP000769156">
    <property type="component" value="Unassembled WGS sequence"/>
</dbReference>
<name>A0A921I1U3_9FIRM</name>
<dbReference type="GO" id="GO:0008270">
    <property type="term" value="F:zinc ion binding"/>
    <property type="evidence" value="ECO:0007669"/>
    <property type="project" value="UniProtKB-UniRule"/>
</dbReference>
<accession>A0A921I1U3</accession>
<reference evidence="17" key="1">
    <citation type="journal article" date="2021" name="PeerJ">
        <title>Extensive microbial diversity within the chicken gut microbiome revealed by metagenomics and culture.</title>
        <authorList>
            <person name="Gilroy R."/>
            <person name="Ravi A."/>
            <person name="Getino M."/>
            <person name="Pursley I."/>
            <person name="Horton D.L."/>
            <person name="Alikhan N.F."/>
            <person name="Baker D."/>
            <person name="Gharbi K."/>
            <person name="Hall N."/>
            <person name="Watson M."/>
            <person name="Adriaenssens E.M."/>
            <person name="Foster-Nyarko E."/>
            <person name="Jarju S."/>
            <person name="Secka A."/>
            <person name="Antonio M."/>
            <person name="Oren A."/>
            <person name="Chaudhuri R.R."/>
            <person name="La Ragione R."/>
            <person name="Hildebrand F."/>
            <person name="Pallen M.J."/>
        </authorList>
    </citation>
    <scope>NUCLEOTIDE SEQUENCE</scope>
    <source>
        <strain evidence="17">ChiSjej5B23-16112</strain>
    </source>
</reference>
<feature type="domain" description="CMP/dCMP-type deaminase" evidence="16">
    <location>
        <begin position="10"/>
        <end position="142"/>
    </location>
</feature>
<dbReference type="NCBIfam" id="TIGR01354">
    <property type="entry name" value="cyt_deam_tetra"/>
    <property type="match status" value="1"/>
</dbReference>
<feature type="binding site" evidence="13">
    <location>
        <begin position="51"/>
        <end position="57"/>
    </location>
    <ligand>
        <name>substrate</name>
    </ligand>
</feature>
<evidence type="ECO:0000256" key="5">
    <source>
        <dbReference type="ARBA" id="ARBA00018266"/>
    </source>
</evidence>
<keyword evidence="7 15" id="KW-0378">Hydrolase</keyword>
<dbReference type="PANTHER" id="PTHR11644">
    <property type="entry name" value="CYTIDINE DEAMINASE"/>
    <property type="match status" value="1"/>
</dbReference>
<evidence type="ECO:0000256" key="6">
    <source>
        <dbReference type="ARBA" id="ARBA00022723"/>
    </source>
</evidence>
<evidence type="ECO:0000256" key="10">
    <source>
        <dbReference type="ARBA" id="ARBA00049252"/>
    </source>
</evidence>
<dbReference type="CDD" id="cd01283">
    <property type="entry name" value="cytidine_deaminase"/>
    <property type="match status" value="1"/>
</dbReference>
<evidence type="ECO:0000256" key="4">
    <source>
        <dbReference type="ARBA" id="ARBA00012783"/>
    </source>
</evidence>
<evidence type="ECO:0000256" key="1">
    <source>
        <dbReference type="ARBA" id="ARBA00001947"/>
    </source>
</evidence>
<feature type="binding site" evidence="14">
    <location>
        <position position="62"/>
    </location>
    <ligand>
        <name>Zn(2+)</name>
        <dbReference type="ChEBI" id="CHEBI:29105"/>
        <note>catalytic</note>
    </ligand>
</feature>
<evidence type="ECO:0000256" key="9">
    <source>
        <dbReference type="ARBA" id="ARBA00032005"/>
    </source>
</evidence>
<dbReference type="NCBIfam" id="NF004064">
    <property type="entry name" value="PRK05578.1"/>
    <property type="match status" value="1"/>
</dbReference>
<sequence length="147" mass="16244">MKGGNTMTETKIQELIETAAAQLAFSYTPYSHFKVGAALLAKNGRVYTGCNIENAAYTPTNCAERTAIFKAVSEGVREFEAICIVGGPEGRIVDYTPPCGVCRQVMMEFCQPEEFQIILAKGKDDYRIYKLKDLMPQGFGPGNLEER</sequence>
<dbReference type="Gene3D" id="3.40.140.10">
    <property type="entry name" value="Cytidine Deaminase, domain 2"/>
    <property type="match status" value="1"/>
</dbReference>
<dbReference type="GO" id="GO:0072527">
    <property type="term" value="P:pyrimidine-containing compound metabolic process"/>
    <property type="evidence" value="ECO:0007669"/>
    <property type="project" value="UniProtKB-ARBA"/>
</dbReference>
<evidence type="ECO:0000313" key="18">
    <source>
        <dbReference type="Proteomes" id="UP000769156"/>
    </source>
</evidence>
<dbReference type="EMBL" id="DYVY01000182">
    <property type="protein sequence ID" value="HJF95284.1"/>
    <property type="molecule type" value="Genomic_DNA"/>
</dbReference>
<dbReference type="InterPro" id="IPR016192">
    <property type="entry name" value="APOBEC/CMP_deaminase_Zn-bd"/>
</dbReference>
<dbReference type="PROSITE" id="PS00903">
    <property type="entry name" value="CYT_DCMP_DEAMINASES_1"/>
    <property type="match status" value="1"/>
</dbReference>
<evidence type="ECO:0000256" key="2">
    <source>
        <dbReference type="ARBA" id="ARBA00003949"/>
    </source>
</evidence>
<evidence type="ECO:0000313" key="17">
    <source>
        <dbReference type="EMBL" id="HJF95284.1"/>
    </source>
</evidence>
<proteinExistence type="inferred from homology"/>
<evidence type="ECO:0000256" key="12">
    <source>
        <dbReference type="PIRSR" id="PIRSR606262-1"/>
    </source>
</evidence>
<comment type="caution">
    <text evidence="17">The sequence shown here is derived from an EMBL/GenBank/DDBJ whole genome shotgun (WGS) entry which is preliminary data.</text>
</comment>
<dbReference type="GO" id="GO:0042802">
    <property type="term" value="F:identical protein binding"/>
    <property type="evidence" value="ECO:0007669"/>
    <property type="project" value="UniProtKB-ARBA"/>
</dbReference>
<dbReference type="PROSITE" id="PS51747">
    <property type="entry name" value="CYT_DCMP_DEAMINASES_2"/>
    <property type="match status" value="1"/>
</dbReference>
<evidence type="ECO:0000256" key="8">
    <source>
        <dbReference type="ARBA" id="ARBA00022833"/>
    </source>
</evidence>
<organism evidence="17 18">
    <name type="scientific">Lachnoclostridium phocaeense</name>
    <dbReference type="NCBI Taxonomy" id="1871021"/>
    <lineage>
        <taxon>Bacteria</taxon>
        <taxon>Bacillati</taxon>
        <taxon>Bacillota</taxon>
        <taxon>Clostridia</taxon>
        <taxon>Lachnospirales</taxon>
        <taxon>Lachnospiraceae</taxon>
    </lineage>
</organism>
<evidence type="ECO:0000256" key="13">
    <source>
        <dbReference type="PIRSR" id="PIRSR606262-2"/>
    </source>
</evidence>
<evidence type="ECO:0000256" key="14">
    <source>
        <dbReference type="PIRSR" id="PIRSR606262-3"/>
    </source>
</evidence>
<dbReference type="GO" id="GO:0004126">
    <property type="term" value="F:cytidine deaminase activity"/>
    <property type="evidence" value="ECO:0007669"/>
    <property type="project" value="UniProtKB-UniRule"/>
</dbReference>
<dbReference type="InterPro" id="IPR002125">
    <property type="entry name" value="CMP_dCMP_dom"/>
</dbReference>
<dbReference type="AlphaFoldDB" id="A0A921I1U3"/>
<dbReference type="FunFam" id="3.40.140.10:FF:000008">
    <property type="entry name" value="Cytidine deaminase"/>
    <property type="match status" value="1"/>
</dbReference>
<comment type="catalytic activity">
    <reaction evidence="10 15">
        <text>2'-deoxycytidine + H2O + H(+) = 2'-deoxyuridine + NH4(+)</text>
        <dbReference type="Rhea" id="RHEA:13433"/>
        <dbReference type="ChEBI" id="CHEBI:15377"/>
        <dbReference type="ChEBI" id="CHEBI:15378"/>
        <dbReference type="ChEBI" id="CHEBI:15698"/>
        <dbReference type="ChEBI" id="CHEBI:16450"/>
        <dbReference type="ChEBI" id="CHEBI:28938"/>
        <dbReference type="EC" id="3.5.4.5"/>
    </reaction>
</comment>
<dbReference type="SUPFAM" id="SSF53927">
    <property type="entry name" value="Cytidine deaminase-like"/>
    <property type="match status" value="1"/>
</dbReference>
<dbReference type="PANTHER" id="PTHR11644:SF2">
    <property type="entry name" value="CYTIDINE DEAMINASE"/>
    <property type="match status" value="1"/>
</dbReference>
<keyword evidence="8 14" id="KW-0862">Zinc</keyword>
<reference evidence="17" key="2">
    <citation type="submission" date="2021-09" db="EMBL/GenBank/DDBJ databases">
        <authorList>
            <person name="Gilroy R."/>
        </authorList>
    </citation>
    <scope>NUCLEOTIDE SEQUENCE</scope>
    <source>
        <strain evidence="17">ChiSjej5B23-16112</strain>
    </source>
</reference>
<comment type="function">
    <text evidence="2 15">This enzyme scavenges exogenous and endogenous cytidine and 2'-deoxycytidine for UMP synthesis.</text>
</comment>
<feature type="binding site" evidence="14">
    <location>
        <position position="99"/>
    </location>
    <ligand>
        <name>Zn(2+)</name>
        <dbReference type="ChEBI" id="CHEBI:29105"/>
        <note>catalytic</note>
    </ligand>
</feature>
<dbReference type="InterPro" id="IPR016193">
    <property type="entry name" value="Cytidine_deaminase-like"/>
</dbReference>
<comment type="similarity">
    <text evidence="3 15">Belongs to the cytidine and deoxycytidylate deaminase family.</text>
</comment>
<evidence type="ECO:0000256" key="3">
    <source>
        <dbReference type="ARBA" id="ARBA00006576"/>
    </source>
</evidence>
<evidence type="ECO:0000256" key="7">
    <source>
        <dbReference type="ARBA" id="ARBA00022801"/>
    </source>
</evidence>